<dbReference type="AlphaFoldDB" id="L0JGL1"/>
<evidence type="ECO:0000313" key="1">
    <source>
        <dbReference type="EMBL" id="AGB29993.1"/>
    </source>
</evidence>
<protein>
    <submittedName>
        <fullName evidence="1">Uncharacterized protein</fullName>
    </submittedName>
</protein>
<evidence type="ECO:0000313" key="2">
    <source>
        <dbReference type="Proteomes" id="UP000010843"/>
    </source>
</evidence>
<gene>
    <name evidence="1" type="ordered locus">Natpe_0044</name>
</gene>
<organism evidence="1 2">
    <name type="scientific">Natrinema pellirubrum (strain DSM 15624 / CIP 106293 / JCM 10476 / NCIMB 786 / 157)</name>
    <dbReference type="NCBI Taxonomy" id="797303"/>
    <lineage>
        <taxon>Archaea</taxon>
        <taxon>Methanobacteriati</taxon>
        <taxon>Methanobacteriota</taxon>
        <taxon>Stenosarchaea group</taxon>
        <taxon>Halobacteria</taxon>
        <taxon>Halobacteriales</taxon>
        <taxon>Natrialbaceae</taxon>
        <taxon>Natrinema</taxon>
    </lineage>
</organism>
<dbReference type="Proteomes" id="UP000010843">
    <property type="component" value="Chromosome"/>
</dbReference>
<reference evidence="2" key="1">
    <citation type="submission" date="2012-02" db="EMBL/GenBank/DDBJ databases">
        <title>Complete sequence of chromosome of Natrinema pellirubrum DSM 15624.</title>
        <authorList>
            <person name="Lucas S."/>
            <person name="Han J."/>
            <person name="Lapidus A."/>
            <person name="Cheng J.-F."/>
            <person name="Goodwin L."/>
            <person name="Pitluck S."/>
            <person name="Peters L."/>
            <person name="Teshima H."/>
            <person name="Detter J.C."/>
            <person name="Han C."/>
            <person name="Tapia R."/>
            <person name="Land M."/>
            <person name="Hauser L."/>
            <person name="Kyrpides N."/>
            <person name="Ivanova N."/>
            <person name="Pagani I."/>
            <person name="Sproer C."/>
            <person name="Anderson I."/>
            <person name="Woyke T."/>
        </authorList>
    </citation>
    <scope>NUCLEOTIDE SEQUENCE [LARGE SCALE GENOMIC DNA]</scope>
    <source>
        <strain evidence="2">DSM 15624 / JCM 10476 / NCIMB 786</strain>
    </source>
</reference>
<dbReference type="KEGG" id="npe:Natpe_0044"/>
<sequence>MFPDMCTIVQGTHYFSGMINLMSTLIYVNRFLQCATLSTHRINFIFQFNTSSFF</sequence>
<dbReference type="EMBL" id="CP003372">
    <property type="protein sequence ID" value="AGB29993.1"/>
    <property type="molecule type" value="Genomic_DNA"/>
</dbReference>
<dbReference type="HOGENOM" id="CLU_3039155_0_0_2"/>
<dbReference type="STRING" id="797303.Natpe_0044"/>
<accession>L0JGL1</accession>
<proteinExistence type="predicted"/>
<name>L0JGL1_NATP1</name>